<dbReference type="InterPro" id="IPR011138">
    <property type="entry name" value="Cytochrome_b-558"/>
</dbReference>
<keyword evidence="7 8" id="KW-0472">Membrane</keyword>
<evidence type="ECO:0000256" key="5">
    <source>
        <dbReference type="ARBA" id="ARBA00022989"/>
    </source>
</evidence>
<sequence length="209" mass="23720">MSDNNHFLIRKVHSLLGIIPIGLFFAEHALMNSMAIVSQDIWLAWSSFLHHLPFKFFLEMAMIFIPIAFHAIYGTYIVYVAKNNVLQYNYFRNWMFYLQRITAIITVLFVVWHVWSLRMMDFWGATSGNYFTNFGQYLASSPIALAAYVIGFLAAAFHFANGIWSFCVAWGITIGPKAQNVTFVLCMGIMGVLSVGGLGALYFLMNAAH</sequence>
<feature type="transmembrane region" description="Helical" evidence="8">
    <location>
        <begin position="12"/>
        <end position="36"/>
    </location>
</feature>
<comment type="caution">
    <text evidence="9">The sequence shown here is derived from an EMBL/GenBank/DDBJ whole genome shotgun (WGS) entry which is preliminary data.</text>
</comment>
<protein>
    <submittedName>
        <fullName evidence="9">Succinate dehydrogenase</fullName>
    </submittedName>
</protein>
<keyword evidence="3 8" id="KW-0812">Transmembrane</keyword>
<evidence type="ECO:0000256" key="7">
    <source>
        <dbReference type="ARBA" id="ARBA00023136"/>
    </source>
</evidence>
<dbReference type="RefSeq" id="WP_161253661.1">
    <property type="nucleotide sequence ID" value="NZ_WXEY01000001.1"/>
</dbReference>
<evidence type="ECO:0000256" key="4">
    <source>
        <dbReference type="ARBA" id="ARBA00022723"/>
    </source>
</evidence>
<evidence type="ECO:0000256" key="1">
    <source>
        <dbReference type="ARBA" id="ARBA00004370"/>
    </source>
</evidence>
<dbReference type="Pfam" id="PF01127">
    <property type="entry name" value="Sdh_cyt"/>
    <property type="match status" value="1"/>
</dbReference>
<feature type="transmembrane region" description="Helical" evidence="8">
    <location>
        <begin position="94"/>
        <end position="115"/>
    </location>
</feature>
<keyword evidence="10" id="KW-1185">Reference proteome</keyword>
<dbReference type="InterPro" id="IPR034804">
    <property type="entry name" value="SQR/QFR_C/D"/>
</dbReference>
<dbReference type="GO" id="GO:0046872">
    <property type="term" value="F:metal ion binding"/>
    <property type="evidence" value="ECO:0007669"/>
    <property type="project" value="UniProtKB-KW"/>
</dbReference>
<keyword evidence="4" id="KW-0479">Metal-binding</keyword>
<evidence type="ECO:0000313" key="10">
    <source>
        <dbReference type="Proteomes" id="UP000463470"/>
    </source>
</evidence>
<accession>A0A845KY74</accession>
<name>A0A845KY74_9FIRM</name>
<evidence type="ECO:0000313" key="9">
    <source>
        <dbReference type="EMBL" id="MZP28363.1"/>
    </source>
</evidence>
<proteinExistence type="predicted"/>
<reference evidence="9 10" key="1">
    <citation type="submission" date="2020-01" db="EMBL/GenBank/DDBJ databases">
        <title>Whole-genome sequence of Heliobacterium undosum DSM 13378.</title>
        <authorList>
            <person name="Kyndt J.A."/>
            <person name="Meyer T.E."/>
        </authorList>
    </citation>
    <scope>NUCLEOTIDE SEQUENCE [LARGE SCALE GENOMIC DNA]</scope>
    <source>
        <strain evidence="9 10">DSM 13378</strain>
    </source>
</reference>
<dbReference type="EMBL" id="WXEY01000001">
    <property type="protein sequence ID" value="MZP28363.1"/>
    <property type="molecule type" value="Genomic_DNA"/>
</dbReference>
<gene>
    <name evidence="9" type="ORF">GTO91_01330</name>
</gene>
<feature type="transmembrane region" description="Helical" evidence="8">
    <location>
        <begin position="135"/>
        <end position="160"/>
    </location>
</feature>
<dbReference type="SUPFAM" id="SSF81343">
    <property type="entry name" value="Fumarate reductase respiratory complex transmembrane subunits"/>
    <property type="match status" value="1"/>
</dbReference>
<organism evidence="9 10">
    <name type="scientific">Heliomicrobium undosum</name>
    <dbReference type="NCBI Taxonomy" id="121734"/>
    <lineage>
        <taxon>Bacteria</taxon>
        <taxon>Bacillati</taxon>
        <taxon>Bacillota</taxon>
        <taxon>Clostridia</taxon>
        <taxon>Eubacteriales</taxon>
        <taxon>Heliobacteriaceae</taxon>
        <taxon>Heliomicrobium</taxon>
    </lineage>
</organism>
<evidence type="ECO:0000256" key="3">
    <source>
        <dbReference type="ARBA" id="ARBA00022692"/>
    </source>
</evidence>
<dbReference type="Proteomes" id="UP000463470">
    <property type="component" value="Unassembled WGS sequence"/>
</dbReference>
<feature type="transmembrane region" description="Helical" evidence="8">
    <location>
        <begin position="56"/>
        <end position="82"/>
    </location>
</feature>
<comment type="subcellular location">
    <subcellularLocation>
        <location evidence="1">Membrane</location>
    </subcellularLocation>
</comment>
<dbReference type="NCBIfam" id="TIGR02046">
    <property type="entry name" value="sdhC_b558_fam"/>
    <property type="match status" value="1"/>
</dbReference>
<dbReference type="OrthoDB" id="9789209at2"/>
<feature type="transmembrane region" description="Helical" evidence="8">
    <location>
        <begin position="181"/>
        <end position="205"/>
    </location>
</feature>
<dbReference type="AlphaFoldDB" id="A0A845KY74"/>
<evidence type="ECO:0000256" key="8">
    <source>
        <dbReference type="SAM" id="Phobius"/>
    </source>
</evidence>
<dbReference type="Gene3D" id="1.20.1300.10">
    <property type="entry name" value="Fumarate reductase/succinate dehydrogenase, transmembrane subunit"/>
    <property type="match status" value="1"/>
</dbReference>
<keyword evidence="5 8" id="KW-1133">Transmembrane helix</keyword>
<dbReference type="InterPro" id="IPR000701">
    <property type="entry name" value="SuccDH_FuR_B_TM-su"/>
</dbReference>
<dbReference type="GO" id="GO:0016020">
    <property type="term" value="C:membrane"/>
    <property type="evidence" value="ECO:0007669"/>
    <property type="project" value="UniProtKB-SubCell"/>
</dbReference>
<keyword evidence="2" id="KW-0349">Heme</keyword>
<keyword evidence="6" id="KW-0408">Iron</keyword>
<evidence type="ECO:0000256" key="2">
    <source>
        <dbReference type="ARBA" id="ARBA00022617"/>
    </source>
</evidence>
<evidence type="ECO:0000256" key="6">
    <source>
        <dbReference type="ARBA" id="ARBA00023004"/>
    </source>
</evidence>